<dbReference type="PANTHER" id="PTHR35385">
    <property type="entry name" value="PROTEIN B, PUTATIVE-RELATED-RELATED"/>
    <property type="match status" value="1"/>
</dbReference>
<reference evidence="1 2" key="1">
    <citation type="submission" date="2021-06" db="EMBL/GenBank/DDBJ databases">
        <authorList>
            <person name="Kallberg Y."/>
            <person name="Tangrot J."/>
            <person name="Rosling A."/>
        </authorList>
    </citation>
    <scope>NUCLEOTIDE SEQUENCE [LARGE SCALE GENOMIC DNA]</scope>
    <source>
        <strain evidence="1 2">120-4 pot B 10/14</strain>
    </source>
</reference>
<accession>A0ABN7WWR6</accession>
<dbReference type="Proteomes" id="UP000789901">
    <property type="component" value="Unassembled WGS sequence"/>
</dbReference>
<organism evidence="1 2">
    <name type="scientific">Gigaspora margarita</name>
    <dbReference type="NCBI Taxonomy" id="4874"/>
    <lineage>
        <taxon>Eukaryota</taxon>
        <taxon>Fungi</taxon>
        <taxon>Fungi incertae sedis</taxon>
        <taxon>Mucoromycota</taxon>
        <taxon>Glomeromycotina</taxon>
        <taxon>Glomeromycetes</taxon>
        <taxon>Diversisporales</taxon>
        <taxon>Gigasporaceae</taxon>
        <taxon>Gigaspora</taxon>
    </lineage>
</organism>
<comment type="caution">
    <text evidence="1">The sequence shown here is derived from an EMBL/GenBank/DDBJ whole genome shotgun (WGS) entry which is preliminary data.</text>
</comment>
<dbReference type="EMBL" id="CAJVQB010069171">
    <property type="protein sequence ID" value="CAG8842499.1"/>
    <property type="molecule type" value="Genomic_DNA"/>
</dbReference>
<dbReference type="PANTHER" id="PTHR35385:SF2">
    <property type="entry name" value="PROTEIN B, PUTATIVE-RELATED"/>
    <property type="match status" value="1"/>
</dbReference>
<proteinExistence type="predicted"/>
<protein>
    <submittedName>
        <fullName evidence="1">44512_t:CDS:1</fullName>
    </submittedName>
</protein>
<gene>
    <name evidence="1" type="ORF">GMARGA_LOCUS36018</name>
</gene>
<name>A0ABN7WWR6_GIGMA</name>
<keyword evidence="2" id="KW-1185">Reference proteome</keyword>
<sequence>MNLNISEQPLNTEASVLTTNILNERNSILPEYISAILPLNYDYSVSEIQQLPVYITTEGFAINQFEANLYVNINNVEDAHKWFCEFEEISKTTMPQSKGYNIQGKKVIFREIWHCIYSNMVRQKQGNPHLQTLHLLEINIKFIHNHVIHSAKSLSFRHVKEEVRNKYIELFTDGHSLATALYTYEDNLYLRANHDQELIQLLANHAQNPDYGYVLNLFKQYRNECLGGKNGKSIFNGKGYAVFQEYDSQAGKAFILCEICYVDASASFEPLNTSITLLYTSCISGALPLGLLVTSDELEATLKRGLSLLKTLFLQYAFFGHGPNVGPIVFLTDNSSAKRNAL</sequence>
<evidence type="ECO:0000313" key="1">
    <source>
        <dbReference type="EMBL" id="CAG8842499.1"/>
    </source>
</evidence>
<feature type="non-terminal residue" evidence="1">
    <location>
        <position position="342"/>
    </location>
</feature>
<evidence type="ECO:0000313" key="2">
    <source>
        <dbReference type="Proteomes" id="UP000789901"/>
    </source>
</evidence>